<keyword evidence="4" id="KW-1185">Reference proteome</keyword>
<feature type="chain" id="PRO_5039295608" evidence="2">
    <location>
        <begin position="25"/>
        <end position="138"/>
    </location>
</feature>
<comment type="caution">
    <text evidence="3">The sequence shown here is derived from an EMBL/GenBank/DDBJ whole genome shotgun (WGS) entry which is preliminary data.</text>
</comment>
<reference evidence="3 4" key="1">
    <citation type="submission" date="2016-07" db="EMBL/GenBank/DDBJ databases">
        <title>Draft genome sequence of Prauserella sp. YIM 121212, isolated from alkaline soil.</title>
        <authorList>
            <person name="Ruckert C."/>
            <person name="Albersmeier A."/>
            <person name="Jiang C.-L."/>
            <person name="Jiang Y."/>
            <person name="Kalinowski J."/>
            <person name="Schneider O."/>
            <person name="Winkler A."/>
            <person name="Zotchev S.B."/>
        </authorList>
    </citation>
    <scope>NUCLEOTIDE SEQUENCE [LARGE SCALE GENOMIC DNA]</scope>
    <source>
        <strain evidence="3 4">YIM 121212</strain>
    </source>
</reference>
<dbReference type="EMBL" id="MASU01000008">
    <property type="protein sequence ID" value="PXY29669.1"/>
    <property type="molecule type" value="Genomic_DNA"/>
</dbReference>
<evidence type="ECO:0000313" key="3">
    <source>
        <dbReference type="EMBL" id="PXY29669.1"/>
    </source>
</evidence>
<keyword evidence="2" id="KW-0732">Signal</keyword>
<sequence length="138" mass="14860">MRGRTLLPLLATTFAVLAPPPPSARLASPLTLSADMSTVYGDDIGARYTGGAFTGTGYLLPPEQPLGENVNRVTTALGAGDRRDRRRDRRPGLAGAGGRRGPRREPCCRNPHRTRPLRLRRYLDTGAAEPGVPECRAT</sequence>
<gene>
    <name evidence="3" type="ORF">BA062_21035</name>
</gene>
<feature type="compositionally biased region" description="Basic residues" evidence="1">
    <location>
        <begin position="110"/>
        <end position="120"/>
    </location>
</feature>
<dbReference type="RefSeq" id="WP_110339429.1">
    <property type="nucleotide sequence ID" value="NZ_MASU01000008.1"/>
</dbReference>
<dbReference type="Proteomes" id="UP000247892">
    <property type="component" value="Unassembled WGS sequence"/>
</dbReference>
<feature type="signal peptide" evidence="2">
    <location>
        <begin position="1"/>
        <end position="24"/>
    </location>
</feature>
<dbReference type="AlphaFoldDB" id="A0A318LIB9"/>
<evidence type="ECO:0000256" key="1">
    <source>
        <dbReference type="SAM" id="MobiDB-lite"/>
    </source>
</evidence>
<organism evidence="3 4">
    <name type="scientific">Prauserella flavalba</name>
    <dbReference type="NCBI Taxonomy" id="1477506"/>
    <lineage>
        <taxon>Bacteria</taxon>
        <taxon>Bacillati</taxon>
        <taxon>Actinomycetota</taxon>
        <taxon>Actinomycetes</taxon>
        <taxon>Pseudonocardiales</taxon>
        <taxon>Pseudonocardiaceae</taxon>
        <taxon>Prauserella</taxon>
    </lineage>
</organism>
<protein>
    <submittedName>
        <fullName evidence="3">Uncharacterized protein</fullName>
    </submittedName>
</protein>
<proteinExistence type="predicted"/>
<feature type="region of interest" description="Disordered" evidence="1">
    <location>
        <begin position="62"/>
        <end position="138"/>
    </location>
</feature>
<name>A0A318LIB9_9PSEU</name>
<accession>A0A318LIB9</accession>
<evidence type="ECO:0000313" key="4">
    <source>
        <dbReference type="Proteomes" id="UP000247892"/>
    </source>
</evidence>
<evidence type="ECO:0000256" key="2">
    <source>
        <dbReference type="SAM" id="SignalP"/>
    </source>
</evidence>